<sequence>MSIEDNLRKYAFLESGGCVIDIILFVVCCFFPVLFIFYIPYSIYSSYKFFKRHSSIGKELRMLEKNKAIMEERLKNMSTEEVKALRNKYVEILNSPQSSDAEKDAAEFMLNNFERLYKGY</sequence>
<organism evidence="2 3">
    <name type="scientific">Candidatus Limisoma faecipullorum</name>
    <dbReference type="NCBI Taxonomy" id="2840854"/>
    <lineage>
        <taxon>Bacteria</taxon>
        <taxon>Pseudomonadati</taxon>
        <taxon>Bacteroidota</taxon>
        <taxon>Bacteroidia</taxon>
        <taxon>Bacteroidales</taxon>
        <taxon>Candidatus Limisoma</taxon>
    </lineage>
</organism>
<protein>
    <submittedName>
        <fullName evidence="2">Uncharacterized protein</fullName>
    </submittedName>
</protein>
<accession>A0A9D9IPI4</accession>
<keyword evidence="1" id="KW-0472">Membrane</keyword>
<reference evidence="2" key="2">
    <citation type="journal article" date="2021" name="PeerJ">
        <title>Extensive microbial diversity within the chicken gut microbiome revealed by metagenomics and culture.</title>
        <authorList>
            <person name="Gilroy R."/>
            <person name="Ravi A."/>
            <person name="Getino M."/>
            <person name="Pursley I."/>
            <person name="Horton D.L."/>
            <person name="Alikhan N.F."/>
            <person name="Baker D."/>
            <person name="Gharbi K."/>
            <person name="Hall N."/>
            <person name="Watson M."/>
            <person name="Adriaenssens E.M."/>
            <person name="Foster-Nyarko E."/>
            <person name="Jarju S."/>
            <person name="Secka A."/>
            <person name="Antonio M."/>
            <person name="Oren A."/>
            <person name="Chaudhuri R.R."/>
            <person name="La Ragione R."/>
            <person name="Hildebrand F."/>
            <person name="Pallen M.J."/>
        </authorList>
    </citation>
    <scope>NUCLEOTIDE SEQUENCE</scope>
    <source>
        <strain evidence="2">6919</strain>
    </source>
</reference>
<proteinExistence type="predicted"/>
<dbReference type="Proteomes" id="UP000823598">
    <property type="component" value="Unassembled WGS sequence"/>
</dbReference>
<evidence type="ECO:0000313" key="2">
    <source>
        <dbReference type="EMBL" id="MBO8476729.1"/>
    </source>
</evidence>
<name>A0A9D9IPI4_9BACT</name>
<comment type="caution">
    <text evidence="2">The sequence shown here is derived from an EMBL/GenBank/DDBJ whole genome shotgun (WGS) entry which is preliminary data.</text>
</comment>
<evidence type="ECO:0000256" key="1">
    <source>
        <dbReference type="SAM" id="Phobius"/>
    </source>
</evidence>
<dbReference type="EMBL" id="JADIMC010000080">
    <property type="protein sequence ID" value="MBO8476729.1"/>
    <property type="molecule type" value="Genomic_DNA"/>
</dbReference>
<evidence type="ECO:0000313" key="3">
    <source>
        <dbReference type="Proteomes" id="UP000823598"/>
    </source>
</evidence>
<reference evidence="2" key="1">
    <citation type="submission" date="2020-10" db="EMBL/GenBank/DDBJ databases">
        <authorList>
            <person name="Gilroy R."/>
        </authorList>
    </citation>
    <scope>NUCLEOTIDE SEQUENCE</scope>
    <source>
        <strain evidence="2">6919</strain>
    </source>
</reference>
<dbReference type="AlphaFoldDB" id="A0A9D9IPI4"/>
<keyword evidence="1" id="KW-0812">Transmembrane</keyword>
<gene>
    <name evidence="2" type="ORF">IAB88_07025</name>
</gene>
<feature type="transmembrane region" description="Helical" evidence="1">
    <location>
        <begin position="22"/>
        <end position="44"/>
    </location>
</feature>
<keyword evidence="1" id="KW-1133">Transmembrane helix</keyword>